<evidence type="ECO:0000313" key="2">
    <source>
        <dbReference type="Proteomes" id="UP000576082"/>
    </source>
</evidence>
<organism evidence="1 2">
    <name type="scientific">Flammeovirga aprica JL-4</name>
    <dbReference type="NCBI Taxonomy" id="694437"/>
    <lineage>
        <taxon>Bacteria</taxon>
        <taxon>Pseudomonadati</taxon>
        <taxon>Bacteroidota</taxon>
        <taxon>Cytophagia</taxon>
        <taxon>Cytophagales</taxon>
        <taxon>Flammeovirgaceae</taxon>
        <taxon>Flammeovirga</taxon>
    </lineage>
</organism>
<dbReference type="AlphaFoldDB" id="A0A7X9S0T0"/>
<protein>
    <submittedName>
        <fullName evidence="1">Uncharacterized protein</fullName>
    </submittedName>
</protein>
<accession>A0A7X9S0T0</accession>
<sequence length="131" mass="15317">MYSPDSTYYIDMDSYGLEILEYKDGSLEYMGREVDIKVYLVKAAEEDSSAIELMMCGTSCFPEEAYWEDKSTVSILGMSYNDRTEKVYPTLWKYNIKTNSFVKFLAQQDVNNTGDENYFEKYRLQKILSSK</sequence>
<dbReference type="Proteomes" id="UP000576082">
    <property type="component" value="Unassembled WGS sequence"/>
</dbReference>
<dbReference type="RefSeq" id="WP_169660495.1">
    <property type="nucleotide sequence ID" value="NZ_JABANE010000149.1"/>
</dbReference>
<dbReference type="EMBL" id="JABANE010000149">
    <property type="protein sequence ID" value="NME72301.1"/>
    <property type="molecule type" value="Genomic_DNA"/>
</dbReference>
<keyword evidence="2" id="KW-1185">Reference proteome</keyword>
<proteinExistence type="predicted"/>
<name>A0A7X9S0T0_9BACT</name>
<gene>
    <name evidence="1" type="ORF">HHU12_30350</name>
</gene>
<comment type="caution">
    <text evidence="1">The sequence shown here is derived from an EMBL/GenBank/DDBJ whole genome shotgun (WGS) entry which is preliminary data.</text>
</comment>
<reference evidence="1 2" key="1">
    <citation type="submission" date="2020-04" db="EMBL/GenBank/DDBJ databases">
        <title>Flammeovirga sp. SR4, a novel species isolated from seawater.</title>
        <authorList>
            <person name="Wang X."/>
        </authorList>
    </citation>
    <scope>NUCLEOTIDE SEQUENCE [LARGE SCALE GENOMIC DNA]</scope>
    <source>
        <strain evidence="1 2">ATCC 23126</strain>
    </source>
</reference>
<evidence type="ECO:0000313" key="1">
    <source>
        <dbReference type="EMBL" id="NME72301.1"/>
    </source>
</evidence>